<sequence>MSTGQRRILAAQQFWLALRGLRRRDDETFVRAAYRTLLRREPERDGSTHHIAALARGAAREQVLSEILRSEEYWLRHNLPMMPGEALHKARVEYIRNRVPSARVVVDLGGAANQFRAGALLLCGYRPRPETIYIVDLPDDRRMLGTGEPESGQHGSVVRHRRVTIRYLYQSMAEPLPLEGGTVDLVFSGESIEHISEAEADLVCCEAWRLLRPGGHFCLDTPNGALTRVQSPEALIHPEHKREYRPSELRTKLEAVGFQIVEAGAICPMPESLRTGKFSYEEMVHRRGLSENPDEGYLFYLNARRPPGEYTAG</sequence>
<feature type="domain" description="Methyltransferase type 11" evidence="1">
    <location>
        <begin position="169"/>
        <end position="218"/>
    </location>
</feature>
<comment type="caution">
    <text evidence="3">The sequence shown here is derived from an EMBL/GenBank/DDBJ whole genome shotgun (WGS) entry which is preliminary data.</text>
</comment>
<dbReference type="SUPFAM" id="SSF53335">
    <property type="entry name" value="S-adenosyl-L-methionine-dependent methyltransferases"/>
    <property type="match status" value="1"/>
</dbReference>
<dbReference type="InterPro" id="IPR029063">
    <property type="entry name" value="SAM-dependent_MTases_sf"/>
</dbReference>
<evidence type="ECO:0000313" key="3">
    <source>
        <dbReference type="EMBL" id="MBJ7602470.1"/>
    </source>
</evidence>
<dbReference type="Proteomes" id="UP000620075">
    <property type="component" value="Unassembled WGS sequence"/>
</dbReference>
<dbReference type="Pfam" id="PF13946">
    <property type="entry name" value="DUF4214"/>
    <property type="match status" value="1"/>
</dbReference>
<evidence type="ECO:0000259" key="1">
    <source>
        <dbReference type="Pfam" id="PF08241"/>
    </source>
</evidence>
<dbReference type="EMBL" id="JAEKNQ010000019">
    <property type="protein sequence ID" value="MBJ7602470.1"/>
    <property type="molecule type" value="Genomic_DNA"/>
</dbReference>
<name>A0A934KCW2_9BACT</name>
<evidence type="ECO:0000313" key="4">
    <source>
        <dbReference type="Proteomes" id="UP000620075"/>
    </source>
</evidence>
<protein>
    <submittedName>
        <fullName evidence="3">DUF4214 domain-containing protein</fullName>
    </submittedName>
</protein>
<evidence type="ECO:0000259" key="2">
    <source>
        <dbReference type="Pfam" id="PF13946"/>
    </source>
</evidence>
<proteinExistence type="predicted"/>
<organism evidence="3 4">
    <name type="scientific">Candidatus Dormiibacter inghamiae</name>
    <dbReference type="NCBI Taxonomy" id="3127013"/>
    <lineage>
        <taxon>Bacteria</taxon>
        <taxon>Bacillati</taxon>
        <taxon>Candidatus Dormiibacterota</taxon>
        <taxon>Candidatus Dormibacteria</taxon>
        <taxon>Candidatus Dormibacterales</taxon>
        <taxon>Candidatus Dormibacteraceae</taxon>
        <taxon>Candidatus Dormiibacter</taxon>
    </lineage>
</organism>
<dbReference type="Gene3D" id="3.40.50.150">
    <property type="entry name" value="Vaccinia Virus protein VP39"/>
    <property type="match status" value="1"/>
</dbReference>
<accession>A0A934KCW2</accession>
<dbReference type="CDD" id="cd02440">
    <property type="entry name" value="AdoMet_MTases"/>
    <property type="match status" value="1"/>
</dbReference>
<dbReference type="Pfam" id="PF08241">
    <property type="entry name" value="Methyltransf_11"/>
    <property type="match status" value="1"/>
</dbReference>
<dbReference type="AlphaFoldDB" id="A0A934KCW2"/>
<dbReference type="InterPro" id="IPR025282">
    <property type="entry name" value="DUF4214"/>
</dbReference>
<feature type="domain" description="DUF4214" evidence="2">
    <location>
        <begin position="25"/>
        <end position="73"/>
    </location>
</feature>
<gene>
    <name evidence="3" type="ORF">JF888_04645</name>
</gene>
<dbReference type="GO" id="GO:0008757">
    <property type="term" value="F:S-adenosylmethionine-dependent methyltransferase activity"/>
    <property type="evidence" value="ECO:0007669"/>
    <property type="project" value="InterPro"/>
</dbReference>
<reference evidence="3 4" key="1">
    <citation type="submission" date="2020-10" db="EMBL/GenBank/DDBJ databases">
        <title>Ca. Dormibacterota MAGs.</title>
        <authorList>
            <person name="Montgomery K."/>
        </authorList>
    </citation>
    <scope>NUCLEOTIDE SEQUENCE [LARGE SCALE GENOMIC DNA]</scope>
    <source>
        <strain evidence="3">SC8811_S16_3</strain>
    </source>
</reference>
<dbReference type="InterPro" id="IPR013216">
    <property type="entry name" value="Methyltransf_11"/>
</dbReference>